<dbReference type="EMBL" id="JH594605">
    <property type="protein sequence ID" value="EHQ04372.1"/>
    <property type="molecule type" value="Genomic_DNA"/>
</dbReference>
<dbReference type="STRING" id="865937.Gilli_0222"/>
<dbReference type="SUPFAM" id="SSF88713">
    <property type="entry name" value="Glycoside hydrolase/deacetylase"/>
    <property type="match status" value="1"/>
</dbReference>
<organism evidence="2 3">
    <name type="scientific">Gillisia limnaea (strain DSM 15749 / LMG 21470 / R-8282)</name>
    <dbReference type="NCBI Taxonomy" id="865937"/>
    <lineage>
        <taxon>Bacteria</taxon>
        <taxon>Pseudomonadati</taxon>
        <taxon>Bacteroidota</taxon>
        <taxon>Flavobacteriia</taxon>
        <taxon>Flavobacteriales</taxon>
        <taxon>Flavobacteriaceae</taxon>
        <taxon>Gillisia</taxon>
    </lineage>
</organism>
<dbReference type="InterPro" id="IPR018695">
    <property type="entry name" value="DUF2194"/>
</dbReference>
<dbReference type="OrthoDB" id="9761886at2"/>
<protein>
    <recommendedName>
        <fullName evidence="4">DUF2194 domain-containing protein</fullName>
    </recommendedName>
</protein>
<dbReference type="SUPFAM" id="SSF52317">
    <property type="entry name" value="Class I glutamine amidotransferase-like"/>
    <property type="match status" value="1"/>
</dbReference>
<dbReference type="Proteomes" id="UP000003844">
    <property type="component" value="Unassembled WGS sequence"/>
</dbReference>
<dbReference type="eggNOG" id="COG4878">
    <property type="taxonomic scope" value="Bacteria"/>
</dbReference>
<evidence type="ECO:0000313" key="2">
    <source>
        <dbReference type="EMBL" id="EHQ04372.1"/>
    </source>
</evidence>
<dbReference type="Gene3D" id="3.40.50.880">
    <property type="match status" value="1"/>
</dbReference>
<evidence type="ECO:0008006" key="4">
    <source>
        <dbReference type="Google" id="ProtNLM"/>
    </source>
</evidence>
<evidence type="ECO:0000256" key="1">
    <source>
        <dbReference type="SAM" id="SignalP"/>
    </source>
</evidence>
<dbReference type="GO" id="GO:0005975">
    <property type="term" value="P:carbohydrate metabolic process"/>
    <property type="evidence" value="ECO:0007669"/>
    <property type="project" value="InterPro"/>
</dbReference>
<dbReference type="PROSITE" id="PS51257">
    <property type="entry name" value="PROKAR_LIPOPROTEIN"/>
    <property type="match status" value="1"/>
</dbReference>
<keyword evidence="3" id="KW-1185">Reference proteome</keyword>
<proteinExistence type="predicted"/>
<name>H2BR53_GILLR</name>
<dbReference type="RefSeq" id="WP_006987264.1">
    <property type="nucleotide sequence ID" value="NZ_JH594605.1"/>
</dbReference>
<dbReference type="HOGENOM" id="CLU_263900_0_0_10"/>
<gene>
    <name evidence="2" type="ORF">Gilli_0222</name>
</gene>
<sequence>MKIILPKKILKFIFLFLCFLTVASCELDTINKKITGDNPEVLYDENSNMPWVSYIYEPGDVLNEKNKNNVRKALNYAKIPYGEINLNEFNREQAVPNSVKVIVIYNLASLNEPAMNFLLNFVSNGGHIFIPTVGANKKFGFLAGVKGDANYEIDTISQGYKFKINFLPALKDKSYKNLTKHYGLKAENFKKDIKVLATSITEENYPLIIKNEIGKGSVIAINTEQFSEKQERGLFFAAILQGLEGVPYPIANASSIMLDDFPAPLYNSKMEPVQSEMGITQAKFYTEVWWKDMLKLAKKYDIHYSAYVCFDYSNQTSPPFNFPEWEQSVIKGSNVGNAADRLMIDFEKSSHEVALHGYNHASLTLEEWPNKNYMALSLESVKKRWSALRYGTLPVSYVPPSNIIDSIGFIALEENIPSIVYNASIYLGDFEEGGYREFDPEPLNYHFFNFPRISSGYAMSTSQEFNQQSLYLFTGIWTHFIHPDDIYQIPGEEPLLSAGDYTLRNANSYGWRVSQDGSPGLFPRFENYIKKVKETFPLIRFLKVSEAAKITKTWREIPYEFTETENNILVAASIGNSAKGENYWFSYVSEANNKNMERYLKDSNTNFTRTPFLNGFLFNIETREKELSLPKFNDYPKKMHASVIQDYESYLLIEPKEILSDNDNEILELKSRIAQTKKFQREVWLKLFQYLGWNDRQDEIWPLLERKYTQNKTSVYINLSEEFTKQSDYPNLETRRRWMLRQINMHPESVKLRRDFIGYFGSDTEVQLSAEELLKLIEDTKLGEERLSILLLLNEKYPETAFKLVKNIIPCREDFREAASTISWIFADAQDYKKAILWSKCSKNITESIVDDWRVQSGEYEFLKERNFSLYIEYLIAANNKKAAQELLEIRACTENLKYLATTIAYTYAGQGSYRKALEWSLCAKDFPLVERMYWLNSLGNYSEIERLYTNYSGGNNEEKLTVQEFMVEFYMSRGDIVNSWQMVSELGISTNNDRFRNQLNKDVVYLKPDQKRFLLEKYPILFYPEVAEQIKQNLRIAEGDFINIGSNTISDKLDLTFFDAEAVYGIRDKKFNQHQFGVSRGAAYEIPSQIELENNSDINLYGLIYRFKNRERIEKLNYGFGTRLEFSDVGKAYFHILGSASFAKDSLYSSFQFFRKPAITGPAYQLDIYQTQFNIYEELQFKEKFQAVFYLEGNHYNDDDVLDVQALTSLSMDFKLNKRAKFRTYTEIFGMLGNTSRPGGYPYWTLDERFYGGLGIAYEYSNEKNFWKVNLDAGYFLDTFSDEFQRYRGTVLWPISKYLHFNTQLEFYTLKNFYSNSFSFGLKYFLKEND</sequence>
<evidence type="ECO:0000313" key="3">
    <source>
        <dbReference type="Proteomes" id="UP000003844"/>
    </source>
</evidence>
<dbReference type="Pfam" id="PF09960">
    <property type="entry name" value="DUF2194"/>
    <property type="match status" value="1"/>
</dbReference>
<reference evidence="3" key="1">
    <citation type="journal article" date="2012" name="Stand. Genomic Sci.">
        <title>Genome sequence of the Antarctic rhodopsins-containing flavobacterium Gillisia limnaea type strain (R-8282(T)).</title>
        <authorList>
            <person name="Riedel T."/>
            <person name="Held B."/>
            <person name="Nolan M."/>
            <person name="Lucas S."/>
            <person name="Lapidus A."/>
            <person name="Tice H."/>
            <person name="Del Rio T.G."/>
            <person name="Cheng J.F."/>
            <person name="Han C."/>
            <person name="Tapia R."/>
            <person name="Goodwin L.A."/>
            <person name="Pitluck S."/>
            <person name="Liolios K."/>
            <person name="Mavromatis K."/>
            <person name="Pagani I."/>
            <person name="Ivanova N."/>
            <person name="Mikhailova N."/>
            <person name="Pati A."/>
            <person name="Chen A."/>
            <person name="Palaniappan K."/>
            <person name="Land M."/>
            <person name="Rohde M."/>
            <person name="Tindall B.J."/>
            <person name="Detter J.C."/>
            <person name="Goker M."/>
            <person name="Bristow J."/>
            <person name="Eisen J.A."/>
            <person name="Markowitz V."/>
            <person name="Hugenholtz P."/>
            <person name="Kyrpides N.C."/>
            <person name="Klenk H.P."/>
            <person name="Woyke T."/>
        </authorList>
    </citation>
    <scope>NUCLEOTIDE SEQUENCE [LARGE SCALE GENOMIC DNA]</scope>
    <source>
        <strain evidence="3">DSM 15749 / LMG 21470 / R-8282</strain>
    </source>
</reference>
<feature type="chain" id="PRO_5003559479" description="DUF2194 domain-containing protein" evidence="1">
    <location>
        <begin position="24"/>
        <end position="1331"/>
    </location>
</feature>
<feature type="signal peptide" evidence="1">
    <location>
        <begin position="1"/>
        <end position="23"/>
    </location>
</feature>
<dbReference type="InterPro" id="IPR011330">
    <property type="entry name" value="Glyco_hydro/deAcase_b/a-brl"/>
</dbReference>
<accession>H2BR53</accession>
<keyword evidence="1" id="KW-0732">Signal</keyword>
<dbReference type="InterPro" id="IPR029062">
    <property type="entry name" value="Class_I_gatase-like"/>
</dbReference>